<evidence type="ECO:0000313" key="3">
    <source>
        <dbReference type="Proteomes" id="UP001058098"/>
    </source>
</evidence>
<proteinExistence type="predicted"/>
<keyword evidence="3" id="KW-1185">Reference proteome</keyword>
<feature type="compositionally biased region" description="Polar residues" evidence="1">
    <location>
        <begin position="29"/>
        <end position="41"/>
    </location>
</feature>
<dbReference type="EMBL" id="CP062229">
    <property type="protein sequence ID" value="UVC15245.1"/>
    <property type="molecule type" value="Genomic_DNA"/>
</dbReference>
<dbReference type="RefSeq" id="WP_258119940.1">
    <property type="nucleotide sequence ID" value="NZ_CP062229.1"/>
</dbReference>
<evidence type="ECO:0000313" key="2">
    <source>
        <dbReference type="EMBL" id="UVC15245.1"/>
    </source>
</evidence>
<name>A0ABY5QVJ9_9HYPH</name>
<organism evidence="2 3">
    <name type="scientific">Mesorhizobium onobrychidis</name>
    <dbReference type="NCBI Taxonomy" id="2775404"/>
    <lineage>
        <taxon>Bacteria</taxon>
        <taxon>Pseudomonadati</taxon>
        <taxon>Pseudomonadota</taxon>
        <taxon>Alphaproteobacteria</taxon>
        <taxon>Hyphomicrobiales</taxon>
        <taxon>Phyllobacteriaceae</taxon>
        <taxon>Mesorhizobium</taxon>
    </lineage>
</organism>
<dbReference type="Proteomes" id="UP001058098">
    <property type="component" value="Chromosome"/>
</dbReference>
<gene>
    <name evidence="2" type="ORF">IHQ72_32620</name>
</gene>
<sequence>MLPLTGLSSVGGKPSSRVSTGGMLCPETNPLTSTRKPSPSIATDHRLRLDEVWKTHRKGTRSPLQGAKSSSPCSKRARPAIGVSSSMTHLRARRLFGSSWFSVRGCSILAPFAP</sequence>
<reference evidence="2" key="1">
    <citation type="submission" date="2020-09" db="EMBL/GenBank/DDBJ databases">
        <title>Rhizobia associated with sainfoin plants.</title>
        <authorList>
            <person name="Asharfi S."/>
            <person name="Kuzmanovic N."/>
            <person name="Bunk B."/>
            <person name="Sproeer C."/>
            <person name="Becker M."/>
            <person name="Thuenen T."/>
        </authorList>
    </citation>
    <scope>NUCLEOTIDE SEQUENCE</scope>
    <source>
        <strain evidence="2">OM4</strain>
    </source>
</reference>
<feature type="region of interest" description="Disordered" evidence="1">
    <location>
        <begin position="1"/>
        <end position="81"/>
    </location>
</feature>
<accession>A0ABY5QVJ9</accession>
<protein>
    <submittedName>
        <fullName evidence="2">Uncharacterized protein</fullName>
    </submittedName>
</protein>
<evidence type="ECO:0000256" key="1">
    <source>
        <dbReference type="SAM" id="MobiDB-lite"/>
    </source>
</evidence>
<feature type="compositionally biased region" description="Basic and acidic residues" evidence="1">
    <location>
        <begin position="43"/>
        <end position="54"/>
    </location>
</feature>